<dbReference type="Gene3D" id="3.20.20.140">
    <property type="entry name" value="Metal-dependent hydrolases"/>
    <property type="match status" value="1"/>
</dbReference>
<dbReference type="GO" id="GO:0070573">
    <property type="term" value="F:metallodipeptidase activity"/>
    <property type="evidence" value="ECO:0007669"/>
    <property type="project" value="InterPro"/>
</dbReference>
<organism evidence="1 2">
    <name type="scientific">Thalassomonas viridans</name>
    <dbReference type="NCBI Taxonomy" id="137584"/>
    <lineage>
        <taxon>Bacteria</taxon>
        <taxon>Pseudomonadati</taxon>
        <taxon>Pseudomonadota</taxon>
        <taxon>Gammaproteobacteria</taxon>
        <taxon>Alteromonadales</taxon>
        <taxon>Colwelliaceae</taxon>
        <taxon>Thalassomonas</taxon>
    </lineage>
</organism>
<reference evidence="1 2" key="1">
    <citation type="journal article" date="2015" name="Genome Announc.">
        <title>Draft Genome Sequences of Marine Isolates of Thalassomonas viridans and Thalassomonas actiniarum.</title>
        <authorList>
            <person name="Olonade I."/>
            <person name="van Zyl L.J."/>
            <person name="Trindade M."/>
        </authorList>
    </citation>
    <scope>NUCLEOTIDE SEQUENCE [LARGE SCALE GENOMIC DNA]</scope>
    <source>
        <strain evidence="1 2">XOM25</strain>
    </source>
</reference>
<dbReference type="PANTHER" id="PTHR10443">
    <property type="entry name" value="MICROSOMAL DIPEPTIDASE"/>
    <property type="match status" value="1"/>
</dbReference>
<dbReference type="AlphaFoldDB" id="A0AAE9Z5Z3"/>
<gene>
    <name evidence="1" type="ORF">SG34_002755</name>
</gene>
<dbReference type="Pfam" id="PF01244">
    <property type="entry name" value="Peptidase_M19"/>
    <property type="match status" value="1"/>
</dbReference>
<protein>
    <submittedName>
        <fullName evidence="1">Membrane dipeptidase</fullName>
    </submittedName>
</protein>
<dbReference type="GO" id="GO:0006508">
    <property type="term" value="P:proteolysis"/>
    <property type="evidence" value="ECO:0007669"/>
    <property type="project" value="InterPro"/>
</dbReference>
<sequence>MEWNNKFQGKAAGYFPGGAIQALISRLPYLAKFNYLPGLLLCLLVAGFARGNTLAEKAQAQAQVTGFADLHVHQMAEFAYAGAWFHGAHQGEEGTALKACSGGSIFGGDHARTVLTGIVNENLGKLPGTQGDTGLHEYKKQGYPGYSGWPRWDSIAHQQVWEGHLQQAHEAGLNLYIMSAVDYRQLCDIMPSRNKKPGLSCDEMLSVDKQLDALIDFAQARDWLEIATTPEQARGIINQGKLAAVMGIEVSHLFEGQDWQQRLEHYFNKGVRSIQPVHQADNRFGGAAPHHFIFKLFQYLEDIGNYPVDELGFELDEQGKNIKGLTEEGKQMVDAMIDKHMLIDLAHMSERSVADTYAIAKSYGYYPLMISHGHLRAIMMDDKQKEEKTTPDNIIAMIRETGGMFGLRTGAEQVKTYNASAVENDCDGSVKSFAQAYEYGALGLKVKLAFASDMNGFIQQLRPRFGNSDETCGASGDAATVQEQIAKQQDPSGTPLDQHGFAHIGLAGDIITELNNLGVNTGVIESSAENFIRMWERAYDSNRSGPLDISDMVPGGIE</sequence>
<dbReference type="InterPro" id="IPR008257">
    <property type="entry name" value="Pept_M19"/>
</dbReference>
<dbReference type="InterPro" id="IPR032466">
    <property type="entry name" value="Metal_Hydrolase"/>
</dbReference>
<dbReference type="Proteomes" id="UP000032352">
    <property type="component" value="Chromosome"/>
</dbReference>
<name>A0AAE9Z5Z3_9GAMM</name>
<reference evidence="1 2" key="2">
    <citation type="journal article" date="2022" name="Mar. Drugs">
        <title>Bioassay-Guided Fractionation Leads to the Detection of Cholic Acid Generated by the Rare Thalassomonas sp.</title>
        <authorList>
            <person name="Pheiffer F."/>
            <person name="Schneider Y.K."/>
            <person name="Hansen E.H."/>
            <person name="Andersen J.H."/>
            <person name="Isaksson J."/>
            <person name="Busche T."/>
            <person name="R C."/>
            <person name="Kalinowski J."/>
            <person name="Zyl L.V."/>
            <person name="Trindade M."/>
        </authorList>
    </citation>
    <scope>NUCLEOTIDE SEQUENCE [LARGE SCALE GENOMIC DNA]</scope>
    <source>
        <strain evidence="1 2">XOM25</strain>
    </source>
</reference>
<proteinExistence type="predicted"/>
<keyword evidence="2" id="KW-1185">Reference proteome</keyword>
<accession>A0AAE9Z5Z3</accession>
<evidence type="ECO:0000313" key="2">
    <source>
        <dbReference type="Proteomes" id="UP000032352"/>
    </source>
</evidence>
<dbReference type="EMBL" id="CP059733">
    <property type="protein sequence ID" value="WDE05873.1"/>
    <property type="molecule type" value="Genomic_DNA"/>
</dbReference>
<dbReference type="KEGG" id="tvd:SG34_002755"/>
<dbReference type="RefSeq" id="WP_053046387.1">
    <property type="nucleotide sequence ID" value="NZ_CP059733.1"/>
</dbReference>
<dbReference type="SUPFAM" id="SSF51556">
    <property type="entry name" value="Metallo-dependent hydrolases"/>
    <property type="match status" value="1"/>
</dbReference>
<dbReference type="PROSITE" id="PS51365">
    <property type="entry name" value="RENAL_DIPEPTIDASE_2"/>
    <property type="match status" value="1"/>
</dbReference>
<evidence type="ECO:0000313" key="1">
    <source>
        <dbReference type="EMBL" id="WDE05873.1"/>
    </source>
</evidence>
<dbReference type="PANTHER" id="PTHR10443:SF12">
    <property type="entry name" value="DIPEPTIDASE"/>
    <property type="match status" value="1"/>
</dbReference>